<dbReference type="PANTHER" id="PTHR30041">
    <property type="entry name" value="ARSENATE REDUCTASE"/>
    <property type="match status" value="1"/>
</dbReference>
<protein>
    <submittedName>
        <fullName evidence="3">Arsenate reductase</fullName>
    </submittedName>
</protein>
<comment type="caution">
    <text evidence="3">The sequence shown here is derived from an EMBL/GenBank/DDBJ whole genome shotgun (WGS) entry which is preliminary data.</text>
</comment>
<dbReference type="InterPro" id="IPR006660">
    <property type="entry name" value="Arsenate_reductase-like"/>
</dbReference>
<dbReference type="EMBL" id="JBHUII010000001">
    <property type="protein sequence ID" value="MFD2204394.1"/>
    <property type="molecule type" value="Genomic_DNA"/>
</dbReference>
<dbReference type="PROSITE" id="PS51353">
    <property type="entry name" value="ARSC"/>
    <property type="match status" value="1"/>
</dbReference>
<comment type="similarity">
    <text evidence="1 2">Belongs to the ArsC family.</text>
</comment>
<dbReference type="Proteomes" id="UP001597294">
    <property type="component" value="Unassembled WGS sequence"/>
</dbReference>
<keyword evidence="4" id="KW-1185">Reference proteome</keyword>
<dbReference type="Gene3D" id="3.40.30.10">
    <property type="entry name" value="Glutaredoxin"/>
    <property type="match status" value="1"/>
</dbReference>
<dbReference type="Pfam" id="PF03960">
    <property type="entry name" value="ArsC"/>
    <property type="match status" value="1"/>
</dbReference>
<dbReference type="RefSeq" id="WP_380247934.1">
    <property type="nucleotide sequence ID" value="NZ_JBHUII010000001.1"/>
</dbReference>
<sequence length="114" mass="13024">MTKIYGIKNCDTCRKALKTFVSKGKAHSYHDFRIDGLSAESLDSWMKFVGWETLLNRRGTTWRNLSDDIKNSVDENSARALMLENPTLIKRPVFELEDKVVVGFTKNEQALLGL</sequence>
<dbReference type="CDD" id="cd03035">
    <property type="entry name" value="ArsC_Yffb"/>
    <property type="match status" value="1"/>
</dbReference>
<dbReference type="InterPro" id="IPR006504">
    <property type="entry name" value="Tscrpt_reg_Spx/MgsR"/>
</dbReference>
<dbReference type="InterPro" id="IPR036249">
    <property type="entry name" value="Thioredoxin-like_sf"/>
</dbReference>
<name>A0ABW5BFR0_9PROT</name>
<dbReference type="SUPFAM" id="SSF52833">
    <property type="entry name" value="Thioredoxin-like"/>
    <property type="match status" value="1"/>
</dbReference>
<accession>A0ABW5BFR0</accession>
<gene>
    <name evidence="3" type="ORF">ACFSKO_02160</name>
</gene>
<organism evidence="3 4">
    <name type="scientific">Kiloniella antarctica</name>
    <dbReference type="NCBI Taxonomy" id="1550907"/>
    <lineage>
        <taxon>Bacteria</taxon>
        <taxon>Pseudomonadati</taxon>
        <taxon>Pseudomonadota</taxon>
        <taxon>Alphaproteobacteria</taxon>
        <taxon>Rhodospirillales</taxon>
        <taxon>Kiloniellaceae</taxon>
        <taxon>Kiloniella</taxon>
    </lineage>
</organism>
<evidence type="ECO:0000256" key="1">
    <source>
        <dbReference type="ARBA" id="ARBA00007198"/>
    </source>
</evidence>
<evidence type="ECO:0000313" key="3">
    <source>
        <dbReference type="EMBL" id="MFD2204394.1"/>
    </source>
</evidence>
<dbReference type="NCBIfam" id="TIGR01617">
    <property type="entry name" value="arsC_related"/>
    <property type="match status" value="1"/>
</dbReference>
<evidence type="ECO:0000313" key="4">
    <source>
        <dbReference type="Proteomes" id="UP001597294"/>
    </source>
</evidence>
<proteinExistence type="inferred from homology"/>
<evidence type="ECO:0000256" key="2">
    <source>
        <dbReference type="PROSITE-ProRule" id="PRU01282"/>
    </source>
</evidence>
<dbReference type="PANTHER" id="PTHR30041:SF8">
    <property type="entry name" value="PROTEIN YFFB"/>
    <property type="match status" value="1"/>
</dbReference>
<reference evidence="4" key="1">
    <citation type="journal article" date="2019" name="Int. J. Syst. Evol. Microbiol.">
        <title>The Global Catalogue of Microorganisms (GCM) 10K type strain sequencing project: providing services to taxonomists for standard genome sequencing and annotation.</title>
        <authorList>
            <consortium name="The Broad Institute Genomics Platform"/>
            <consortium name="The Broad Institute Genome Sequencing Center for Infectious Disease"/>
            <person name="Wu L."/>
            <person name="Ma J."/>
        </authorList>
    </citation>
    <scope>NUCLEOTIDE SEQUENCE [LARGE SCALE GENOMIC DNA]</scope>
    <source>
        <strain evidence="4">CGMCC 4.7192</strain>
    </source>
</reference>